<sequence>MKRILLFIITVCLFGSIYIVAQENDLFVLLEERWKEFKDSKEDIVLNEELVIDEEEEAVYVDHNLSELIGLNANEIIETFGEPKRIDPTPYGYDWYVYTNETTSHVQVGMKNDQVNTVYVMGDSINIEPLQFGQSFDEADEIVSFEHAVTYKNGFSSYTFKVKEEELKTTPLIQLSNEIFIQCYFDAVKDSLTAIRLIDGETLLQQRMYELEYRGPLPEELEENDKSWPKMETAMEQQINEMTNVLRYSFDLPLLSPHEEVSDVARAHSKDMYEQNYFAHERPNGDGLKERLDEGNIYFVAAGENIAAQHADSIAAMFGWLNSEGHREALLNDQYTHLGVGVYRYYYTQNFITRQ</sequence>
<evidence type="ECO:0000259" key="2">
    <source>
        <dbReference type="Pfam" id="PF14504"/>
    </source>
</evidence>
<dbReference type="Gene3D" id="3.40.33.10">
    <property type="entry name" value="CAP"/>
    <property type="match status" value="1"/>
</dbReference>
<dbReference type="PANTHER" id="PTHR31157:SF26">
    <property type="entry name" value="SCP-LIKE EXTRACELLULAR PROTEIN"/>
    <property type="match status" value="1"/>
</dbReference>
<comment type="caution">
    <text evidence="3">The sequence shown here is derived from an EMBL/GenBank/DDBJ whole genome shotgun (WGS) entry which is preliminary data.</text>
</comment>
<dbReference type="InterPro" id="IPR014044">
    <property type="entry name" value="CAP_dom"/>
</dbReference>
<organism evidence="3 4">
    <name type="scientific">Candidatus Pseudogracilibacillus intestinigallinarum</name>
    <dbReference type="NCBI Taxonomy" id="2838742"/>
    <lineage>
        <taxon>Bacteria</taxon>
        <taxon>Bacillati</taxon>
        <taxon>Bacillota</taxon>
        <taxon>Bacilli</taxon>
        <taxon>Bacillales</taxon>
        <taxon>Bacillaceae</taxon>
        <taxon>Pseudogracilibacillus</taxon>
    </lineage>
</organism>
<dbReference type="InterPro" id="IPR029410">
    <property type="entry name" value="CAP_assoc"/>
</dbReference>
<protein>
    <submittedName>
        <fullName evidence="3">CAP domain-containing protein</fullName>
    </submittedName>
</protein>
<evidence type="ECO:0000313" key="3">
    <source>
        <dbReference type="EMBL" id="HIV74145.1"/>
    </source>
</evidence>
<feature type="domain" description="CAP-associated" evidence="2">
    <location>
        <begin position="69"/>
        <end position="209"/>
    </location>
</feature>
<accession>A0A9D1PKL6</accession>
<evidence type="ECO:0000259" key="1">
    <source>
        <dbReference type="Pfam" id="PF00188"/>
    </source>
</evidence>
<proteinExistence type="predicted"/>
<gene>
    <name evidence="3" type="ORF">H9895_03585</name>
</gene>
<dbReference type="AlphaFoldDB" id="A0A9D1PKL6"/>
<dbReference type="SUPFAM" id="SSF55797">
    <property type="entry name" value="PR-1-like"/>
    <property type="match status" value="1"/>
</dbReference>
<name>A0A9D1PKL6_9BACI</name>
<dbReference type="PANTHER" id="PTHR31157">
    <property type="entry name" value="SCP DOMAIN-CONTAINING PROTEIN"/>
    <property type="match status" value="1"/>
</dbReference>
<dbReference type="Pfam" id="PF00188">
    <property type="entry name" value="CAP"/>
    <property type="match status" value="1"/>
</dbReference>
<reference evidence="3" key="2">
    <citation type="submission" date="2021-04" db="EMBL/GenBank/DDBJ databases">
        <authorList>
            <person name="Gilroy R."/>
        </authorList>
    </citation>
    <scope>NUCLEOTIDE SEQUENCE</scope>
    <source>
        <strain evidence="3">CHK169-2315</strain>
    </source>
</reference>
<dbReference type="Pfam" id="PF14504">
    <property type="entry name" value="CAP_assoc_N"/>
    <property type="match status" value="1"/>
</dbReference>
<dbReference type="InterPro" id="IPR035940">
    <property type="entry name" value="CAP_sf"/>
</dbReference>
<dbReference type="EMBL" id="DXHX01000050">
    <property type="protein sequence ID" value="HIV74145.1"/>
    <property type="molecule type" value="Genomic_DNA"/>
</dbReference>
<dbReference type="CDD" id="cd05379">
    <property type="entry name" value="CAP_bacterial"/>
    <property type="match status" value="1"/>
</dbReference>
<feature type="domain" description="SCP" evidence="1">
    <location>
        <begin position="242"/>
        <end position="350"/>
    </location>
</feature>
<reference evidence="3" key="1">
    <citation type="journal article" date="2021" name="PeerJ">
        <title>Extensive microbial diversity within the chicken gut microbiome revealed by metagenomics and culture.</title>
        <authorList>
            <person name="Gilroy R."/>
            <person name="Ravi A."/>
            <person name="Getino M."/>
            <person name="Pursley I."/>
            <person name="Horton D.L."/>
            <person name="Alikhan N.F."/>
            <person name="Baker D."/>
            <person name="Gharbi K."/>
            <person name="Hall N."/>
            <person name="Watson M."/>
            <person name="Adriaenssens E.M."/>
            <person name="Foster-Nyarko E."/>
            <person name="Jarju S."/>
            <person name="Secka A."/>
            <person name="Antonio M."/>
            <person name="Oren A."/>
            <person name="Chaudhuri R.R."/>
            <person name="La Ragione R."/>
            <person name="Hildebrand F."/>
            <person name="Pallen M.J."/>
        </authorList>
    </citation>
    <scope>NUCLEOTIDE SEQUENCE</scope>
    <source>
        <strain evidence="3">CHK169-2315</strain>
    </source>
</reference>
<dbReference type="Proteomes" id="UP000823937">
    <property type="component" value="Unassembled WGS sequence"/>
</dbReference>
<evidence type="ECO:0000313" key="4">
    <source>
        <dbReference type="Proteomes" id="UP000823937"/>
    </source>
</evidence>